<feature type="region of interest" description="Disordered" evidence="1">
    <location>
        <begin position="51"/>
        <end position="239"/>
    </location>
</feature>
<organism evidence="2 3">
    <name type="scientific">Heyndrickxia camelliae</name>
    <dbReference type="NCBI Taxonomy" id="1707093"/>
    <lineage>
        <taxon>Bacteria</taxon>
        <taxon>Bacillati</taxon>
        <taxon>Bacillota</taxon>
        <taxon>Bacilli</taxon>
        <taxon>Bacillales</taxon>
        <taxon>Bacillaceae</taxon>
        <taxon>Heyndrickxia</taxon>
    </lineage>
</organism>
<feature type="compositionally biased region" description="Basic and acidic residues" evidence="1">
    <location>
        <begin position="81"/>
        <end position="97"/>
    </location>
</feature>
<evidence type="ECO:0000313" key="2">
    <source>
        <dbReference type="EMBL" id="PKR83059.1"/>
    </source>
</evidence>
<feature type="compositionally biased region" description="Polar residues" evidence="1">
    <location>
        <begin position="154"/>
        <end position="170"/>
    </location>
</feature>
<accession>A0A2N3LEP4</accession>
<dbReference type="EMBL" id="PIQO01000023">
    <property type="protein sequence ID" value="PKR83059.1"/>
    <property type="molecule type" value="Genomic_DNA"/>
</dbReference>
<feature type="compositionally biased region" description="Basic and acidic residues" evidence="1">
    <location>
        <begin position="51"/>
        <end position="66"/>
    </location>
</feature>
<feature type="compositionally biased region" description="Low complexity" evidence="1">
    <location>
        <begin position="174"/>
        <end position="185"/>
    </location>
</feature>
<comment type="caution">
    <text evidence="2">The sequence shown here is derived from an EMBL/GenBank/DDBJ whole genome shotgun (WGS) entry which is preliminary data.</text>
</comment>
<evidence type="ECO:0000313" key="3">
    <source>
        <dbReference type="Proteomes" id="UP000233440"/>
    </source>
</evidence>
<dbReference type="AlphaFoldDB" id="A0A2N3LEP4"/>
<feature type="compositionally biased region" description="Low complexity" evidence="1">
    <location>
        <begin position="114"/>
        <end position="147"/>
    </location>
</feature>
<protein>
    <submittedName>
        <fullName evidence="2">Uncharacterized protein</fullName>
    </submittedName>
</protein>
<evidence type="ECO:0000256" key="1">
    <source>
        <dbReference type="SAM" id="MobiDB-lite"/>
    </source>
</evidence>
<keyword evidence="3" id="KW-1185">Reference proteome</keyword>
<sequence length="239" mass="26018">MKKRIILPSILAIVIGGGIGGGFAYQHYVEADTQKSHEFKVADKIEDAKETVQKDAAKNEVEEPKQNAKAKSTNIVTNKTSETKSTESKTNEQRTNKADITTSKTQQGNPVKKVTNYSSSQNSNSTTNQNDNKNNNKNVSTSNNVKNAKPKANLNYSKSTNKKITSNNTKRSVEPSSKSSNTSENTSKKPKQETSSDKGNMDAVNKIVDQINKGNIKKTGEGSIDEGGNTWIEFEVGGK</sequence>
<gene>
    <name evidence="2" type="ORF">CWO92_21215</name>
</gene>
<name>A0A2N3LEP4_9BACI</name>
<proteinExistence type="predicted"/>
<dbReference type="RefSeq" id="WP_101356204.1">
    <property type="nucleotide sequence ID" value="NZ_PIQO01000023.1"/>
</dbReference>
<feature type="compositionally biased region" description="Polar residues" evidence="1">
    <location>
        <begin position="98"/>
        <end position="109"/>
    </location>
</feature>
<feature type="compositionally biased region" description="Basic and acidic residues" evidence="1">
    <location>
        <begin position="186"/>
        <end position="200"/>
    </location>
</feature>
<reference evidence="2 3" key="1">
    <citation type="submission" date="2017-11" db="EMBL/GenBank/DDBJ databases">
        <title>Bacillus camelliae sp. nov., isolated from pu'er tea.</title>
        <authorList>
            <person name="Niu L."/>
        </authorList>
    </citation>
    <scope>NUCLEOTIDE SEQUENCE [LARGE SCALE GENOMIC DNA]</scope>
    <source>
        <strain evidence="2 3">7578-1</strain>
    </source>
</reference>
<dbReference type="Proteomes" id="UP000233440">
    <property type="component" value="Unassembled WGS sequence"/>
</dbReference>